<name>A0A4P9WYY4_9FUNG</name>
<feature type="compositionally biased region" description="Basic and acidic residues" evidence="1">
    <location>
        <begin position="164"/>
        <end position="177"/>
    </location>
</feature>
<reference evidence="3" key="1">
    <citation type="journal article" date="2018" name="Nat. Microbiol.">
        <title>Leveraging single-cell genomics to expand the fungal tree of life.</title>
        <authorList>
            <person name="Ahrendt S.R."/>
            <person name="Quandt C.A."/>
            <person name="Ciobanu D."/>
            <person name="Clum A."/>
            <person name="Salamov A."/>
            <person name="Andreopoulos B."/>
            <person name="Cheng J.F."/>
            <person name="Woyke T."/>
            <person name="Pelin A."/>
            <person name="Henrissat B."/>
            <person name="Reynolds N.K."/>
            <person name="Benny G.L."/>
            <person name="Smith M.E."/>
            <person name="James T.Y."/>
            <person name="Grigoriev I.V."/>
        </authorList>
    </citation>
    <scope>NUCLEOTIDE SEQUENCE [LARGE SCALE GENOMIC DNA]</scope>
    <source>
        <strain evidence="3">ATCC 52028</strain>
    </source>
</reference>
<proteinExistence type="predicted"/>
<evidence type="ECO:0000313" key="3">
    <source>
        <dbReference type="Proteomes" id="UP000268535"/>
    </source>
</evidence>
<accession>A0A4P9WYY4</accession>
<feature type="region of interest" description="Disordered" evidence="1">
    <location>
        <begin position="155"/>
        <end position="255"/>
    </location>
</feature>
<feature type="compositionally biased region" description="Low complexity" evidence="1">
    <location>
        <begin position="78"/>
        <end position="93"/>
    </location>
</feature>
<feature type="compositionally biased region" description="Basic and acidic residues" evidence="1">
    <location>
        <begin position="273"/>
        <end position="287"/>
    </location>
</feature>
<feature type="region of interest" description="Disordered" evidence="1">
    <location>
        <begin position="422"/>
        <end position="463"/>
    </location>
</feature>
<sequence length="493" mass="52291">MVVKELVRKEAPATIIATGPRHAQHFGRKAGGVGQSLPRSSFLTGRCHQQGRRLGAVGEGWQGAVGVAADAAATVGRASATGQGATQGAAPPREQQNNDDIDGRDEPGDRARRSQIAVEVGVDGNLNAVAEHLRAAGLPLNVGQRRVARDRQHEAFGAPFAPQERQDGEQCPRDGEHGQQAVVDDDDAAERALRRYREALEPREDVEPDDPREGGQEGDGGGAETRLAVVAGEVALPATRPREVKGRKADGEAEHAQHLEVAVQALRARDLARADPLDEGRRNDGASHKQGHAGDMGAHAELFQREAAPPSAVADVRRASAPWRVGGGAEVDHHGIPGDPGPDGEGEQGQRRHEPEPAAPTAPRAEEAGGRGRTAIPWMAMVVPVAFMAVEQVRVTRIGRDRAQMTPRGGSRVGARDRLTADGMLGRDVRRRQGVRRAPDSRSGFGGRQPAERRRRRLDGRRQMDGKGLAIGAAVLMIGGTVIRVQAGGVGPI</sequence>
<feature type="region of interest" description="Disordered" evidence="1">
    <location>
        <begin position="273"/>
        <end position="294"/>
    </location>
</feature>
<feature type="region of interest" description="Disordered" evidence="1">
    <location>
        <begin position="78"/>
        <end position="111"/>
    </location>
</feature>
<dbReference type="EMBL" id="ML009862">
    <property type="protein sequence ID" value="RKO96526.1"/>
    <property type="molecule type" value="Genomic_DNA"/>
</dbReference>
<dbReference type="Proteomes" id="UP000268535">
    <property type="component" value="Unassembled WGS sequence"/>
</dbReference>
<evidence type="ECO:0000256" key="1">
    <source>
        <dbReference type="SAM" id="MobiDB-lite"/>
    </source>
</evidence>
<organism evidence="2 3">
    <name type="scientific">Caulochytrium protostelioides</name>
    <dbReference type="NCBI Taxonomy" id="1555241"/>
    <lineage>
        <taxon>Eukaryota</taxon>
        <taxon>Fungi</taxon>
        <taxon>Fungi incertae sedis</taxon>
        <taxon>Chytridiomycota</taxon>
        <taxon>Chytridiomycota incertae sedis</taxon>
        <taxon>Chytridiomycetes</taxon>
        <taxon>Caulochytriales</taxon>
        <taxon>Caulochytriaceae</taxon>
        <taxon>Caulochytrium</taxon>
    </lineage>
</organism>
<evidence type="ECO:0000313" key="2">
    <source>
        <dbReference type="EMBL" id="RKO96526.1"/>
    </source>
</evidence>
<feature type="region of interest" description="Disordered" evidence="1">
    <location>
        <begin position="325"/>
        <end position="370"/>
    </location>
</feature>
<feature type="compositionally biased region" description="Basic and acidic residues" evidence="1">
    <location>
        <begin position="240"/>
        <end position="255"/>
    </location>
</feature>
<gene>
    <name evidence="2" type="ORF">CAUPRSCDRAFT_11781</name>
</gene>
<protein>
    <submittedName>
        <fullName evidence="2">Uncharacterized protein</fullName>
    </submittedName>
</protein>
<feature type="compositionally biased region" description="Basic and acidic residues" evidence="1">
    <location>
        <begin position="189"/>
        <end position="215"/>
    </location>
</feature>
<dbReference type="AlphaFoldDB" id="A0A4P9WYY4"/>